<gene>
    <name evidence="1" type="ORF">AVDCRST_MAG89-1169</name>
</gene>
<dbReference type="EMBL" id="CADCTV010000260">
    <property type="protein sequence ID" value="CAA9311843.1"/>
    <property type="molecule type" value="Genomic_DNA"/>
</dbReference>
<feature type="non-terminal residue" evidence="1">
    <location>
        <position position="1"/>
    </location>
</feature>
<organism evidence="1">
    <name type="scientific">uncultured Gemmatimonadota bacterium</name>
    <dbReference type="NCBI Taxonomy" id="203437"/>
    <lineage>
        <taxon>Bacteria</taxon>
        <taxon>Pseudomonadati</taxon>
        <taxon>Gemmatimonadota</taxon>
        <taxon>environmental samples</taxon>
    </lineage>
</organism>
<evidence type="ECO:0000313" key="1">
    <source>
        <dbReference type="EMBL" id="CAA9311843.1"/>
    </source>
</evidence>
<sequence length="57" mass="6155">CVFCVGGRVGRGCTDCCACTSATSPRRRTLRCSSRGFNRLGLCGSRAFRGAWTFCRA</sequence>
<protein>
    <submittedName>
        <fullName evidence="1">Uncharacterized protein</fullName>
    </submittedName>
</protein>
<proteinExistence type="predicted"/>
<accession>A0A6J4KRC2</accession>
<name>A0A6J4KRC2_9BACT</name>
<dbReference type="AlphaFoldDB" id="A0A6J4KRC2"/>
<reference evidence="1" key="1">
    <citation type="submission" date="2020-02" db="EMBL/GenBank/DDBJ databases">
        <authorList>
            <person name="Meier V. D."/>
        </authorList>
    </citation>
    <scope>NUCLEOTIDE SEQUENCE</scope>
    <source>
        <strain evidence="1">AVDCRST_MAG89</strain>
    </source>
</reference>
<feature type="non-terminal residue" evidence="1">
    <location>
        <position position="57"/>
    </location>
</feature>